<gene>
    <name evidence="2" type="ORF">C6C11_21815</name>
</gene>
<sequence>MARWYRCRAACCQAGWCGSSTNRPEDPASPLAGGPGEAHNRHVFSPPAPDLWWLARWANTQLHQGADMAKKKVTRVTTEPACEHLRGIIQDNHLKALVTSPLFQARVEPSKKGKGSYQRKAKHGKQWEPGQQQMVRVCC</sequence>
<evidence type="ECO:0000256" key="1">
    <source>
        <dbReference type="SAM" id="MobiDB-lite"/>
    </source>
</evidence>
<dbReference type="AlphaFoldDB" id="A0ABD7G1H5"/>
<evidence type="ECO:0008006" key="4">
    <source>
        <dbReference type="Google" id="ProtNLM"/>
    </source>
</evidence>
<protein>
    <recommendedName>
        <fullName evidence="4">Ribosome alternative rescue factor ArfA</fullName>
    </recommendedName>
</protein>
<organism evidence="2 3">
    <name type="scientific">Aeromonas hydrophila</name>
    <dbReference type="NCBI Taxonomy" id="644"/>
    <lineage>
        <taxon>Bacteria</taxon>
        <taxon>Pseudomonadati</taxon>
        <taxon>Pseudomonadota</taxon>
        <taxon>Gammaproteobacteria</taxon>
        <taxon>Aeromonadales</taxon>
        <taxon>Aeromonadaceae</taxon>
        <taxon>Aeromonas</taxon>
    </lineage>
</organism>
<reference evidence="2 3" key="1">
    <citation type="journal article" date="2018" name="PLoS ONE">
        <title>Phenotypic characterization and whole genome analysis of extended-spectrum beta-lactamase-producing bacteria isolated from dogs in Germany.</title>
        <authorList>
            <person name="Boehmer T."/>
            <person name="Vogler A.J."/>
            <person name="Thomas A."/>
            <person name="Sauer S."/>
            <person name="Hergenroether M."/>
            <person name="Straubinger R.K."/>
            <person name="Birdsell D."/>
            <person name="Keim P."/>
            <person name="Sahl J.W."/>
            <person name="Williamson C.H."/>
            <person name="Riehm J.M."/>
        </authorList>
    </citation>
    <scope>NUCLEOTIDE SEQUENCE [LARGE SCALE GENOMIC DNA]</scope>
    <source>
        <strain evidence="2 3">AFG_SD03_1510_Ahy_093</strain>
    </source>
</reference>
<accession>A0ABD7G1H5</accession>
<dbReference type="Proteomes" id="UP000253075">
    <property type="component" value="Unassembled WGS sequence"/>
</dbReference>
<feature type="region of interest" description="Disordered" evidence="1">
    <location>
        <begin position="20"/>
        <end position="39"/>
    </location>
</feature>
<proteinExistence type="predicted"/>
<feature type="compositionally biased region" description="Basic residues" evidence="1">
    <location>
        <begin position="112"/>
        <end position="124"/>
    </location>
</feature>
<evidence type="ECO:0000313" key="2">
    <source>
        <dbReference type="EMBL" id="RCF43334.1"/>
    </source>
</evidence>
<dbReference type="InterPro" id="IPR005589">
    <property type="entry name" value="ArfA"/>
</dbReference>
<name>A0ABD7G1H5_AERHY</name>
<evidence type="ECO:0000313" key="3">
    <source>
        <dbReference type="Proteomes" id="UP000253075"/>
    </source>
</evidence>
<dbReference type="Pfam" id="PF03889">
    <property type="entry name" value="ArfA"/>
    <property type="match status" value="1"/>
</dbReference>
<feature type="region of interest" description="Disordered" evidence="1">
    <location>
        <begin position="108"/>
        <end position="129"/>
    </location>
</feature>
<comment type="caution">
    <text evidence="2">The sequence shown here is derived from an EMBL/GenBank/DDBJ whole genome shotgun (WGS) entry which is preliminary data.</text>
</comment>
<dbReference type="EMBL" id="PUTQ01000043">
    <property type="protein sequence ID" value="RCF43334.1"/>
    <property type="molecule type" value="Genomic_DNA"/>
</dbReference>
<reference evidence="3" key="2">
    <citation type="submission" date="2018-02" db="EMBL/GenBank/DDBJ databases">
        <title>Phenotypic characterization and whole genome analysis of multidrug-resistant, extended-spectrum beta-lactamase-producing bacteria isolated from dogs in Germany.</title>
        <authorList>
            <person name="Williamson C."/>
        </authorList>
    </citation>
    <scope>NUCLEOTIDE SEQUENCE [LARGE SCALE GENOMIC DNA]</scope>
    <source>
        <strain evidence="3">AFG_SD03_1510_Ahy_093</strain>
    </source>
</reference>